<dbReference type="AlphaFoldDB" id="A0A5Q6PD54"/>
<name>A0A5Q6PD54_VIBCL</name>
<feature type="DNA-binding region" evidence="5">
    <location>
        <begin position="120"/>
        <end position="125"/>
    </location>
</feature>
<dbReference type="GO" id="GO:0003681">
    <property type="term" value="F:bent DNA binding"/>
    <property type="evidence" value="ECO:0007669"/>
    <property type="project" value="TreeGrafter"/>
</dbReference>
<dbReference type="PANTHER" id="PTHR38097">
    <property type="match status" value="1"/>
</dbReference>
<dbReference type="FunFam" id="4.10.430.10:FF:000001">
    <property type="entry name" value="DNA-binding protein"/>
    <property type="match status" value="1"/>
</dbReference>
<organism evidence="7 8">
    <name type="scientific">Vibrio cholerae</name>
    <dbReference type="NCBI Taxonomy" id="666"/>
    <lineage>
        <taxon>Bacteria</taxon>
        <taxon>Pseudomonadati</taxon>
        <taxon>Pseudomonadota</taxon>
        <taxon>Gammaproteobacteria</taxon>
        <taxon>Vibrionales</taxon>
        <taxon>Vibrionaceae</taxon>
        <taxon>Vibrio</taxon>
    </lineage>
</organism>
<evidence type="ECO:0000259" key="6">
    <source>
        <dbReference type="SMART" id="SM00528"/>
    </source>
</evidence>
<dbReference type="Gene3D" id="4.10.430.10">
    <property type="entry name" value="Histone-like protein H-NS, C-terminal domain"/>
    <property type="match status" value="1"/>
</dbReference>
<evidence type="ECO:0000256" key="1">
    <source>
        <dbReference type="ARBA" id="ARBA00004453"/>
    </source>
</evidence>
<feature type="domain" description="DNA-binding protein H-NS-like C-terminal" evidence="6">
    <location>
        <begin position="95"/>
        <end position="142"/>
    </location>
</feature>
<comment type="subcellular location">
    <subcellularLocation>
        <location evidence="1">Cytoplasm</location>
        <location evidence="1">Nucleoid</location>
    </subcellularLocation>
</comment>
<keyword evidence="4" id="KW-0238">DNA-binding</keyword>
<dbReference type="SMART" id="SM00528">
    <property type="entry name" value="HNS"/>
    <property type="match status" value="1"/>
</dbReference>
<dbReference type="InterPro" id="IPR037150">
    <property type="entry name" value="H-NS_C_dom_sf"/>
</dbReference>
<evidence type="ECO:0000313" key="8">
    <source>
        <dbReference type="Proteomes" id="UP000323225"/>
    </source>
</evidence>
<comment type="caution">
    <text evidence="7">The sequence shown here is derived from an EMBL/GenBank/DDBJ whole genome shotgun (WGS) entry which is preliminary data.</text>
</comment>
<dbReference type="PANTHER" id="PTHR38097:SF2">
    <property type="entry name" value="DNA-BINDING PROTEIN STPA"/>
    <property type="match status" value="1"/>
</dbReference>
<dbReference type="Proteomes" id="UP000323225">
    <property type="component" value="Unassembled WGS sequence"/>
</dbReference>
<dbReference type="GO" id="GO:0046983">
    <property type="term" value="F:protein dimerization activity"/>
    <property type="evidence" value="ECO:0007669"/>
    <property type="project" value="InterPro"/>
</dbReference>
<dbReference type="GO" id="GO:0005829">
    <property type="term" value="C:cytosol"/>
    <property type="evidence" value="ECO:0007669"/>
    <property type="project" value="TreeGrafter"/>
</dbReference>
<sequence length="149" mass="16598">MAKKNNEINAATLTNLRSVRSITSGMTLEQLEKAVANMTKVFEEQQSSVEAEKKAQQERQARLDAIIAQMKEDGITEEELAAYMTKAETKQPKARKKYEKRPAKYEYVDGKGEVKTWTGQGRTPSVIAKALENGKSLADFEITEIAQAA</sequence>
<dbReference type="InterPro" id="IPR027444">
    <property type="entry name" value="H-NS_C_dom"/>
</dbReference>
<evidence type="ECO:0000256" key="3">
    <source>
        <dbReference type="ARBA" id="ARBA00022490"/>
    </source>
</evidence>
<dbReference type="EMBL" id="VUAA01000038">
    <property type="protein sequence ID" value="KAA1252802.1"/>
    <property type="molecule type" value="Genomic_DNA"/>
</dbReference>
<dbReference type="GO" id="GO:0030527">
    <property type="term" value="F:structural constituent of chromatin"/>
    <property type="evidence" value="ECO:0007669"/>
    <property type="project" value="InterPro"/>
</dbReference>
<dbReference type="InterPro" id="IPR054180">
    <property type="entry name" value="H-NS-like_N"/>
</dbReference>
<comment type="similarity">
    <text evidence="2">Belongs to the histone-like protein H-NS family.</text>
</comment>
<dbReference type="GO" id="GO:0000976">
    <property type="term" value="F:transcription cis-regulatory region binding"/>
    <property type="evidence" value="ECO:0007669"/>
    <property type="project" value="TreeGrafter"/>
</dbReference>
<keyword evidence="3" id="KW-0963">Cytoplasm</keyword>
<evidence type="ECO:0000256" key="4">
    <source>
        <dbReference type="ARBA" id="ARBA00023125"/>
    </source>
</evidence>
<reference evidence="7 8" key="1">
    <citation type="submission" date="2019-09" db="EMBL/GenBank/DDBJ databases">
        <authorList>
            <person name="Kritzky A."/>
            <person name="Schelkanova E.Y."/>
            <person name="Alkhova Z.V."/>
            <person name="Smirnova N.I."/>
        </authorList>
    </citation>
    <scope>NUCLEOTIDE SEQUENCE [LARGE SCALE GENOMIC DNA]</scope>
    <source>
        <strain evidence="7 8">M1526</strain>
    </source>
</reference>
<dbReference type="GO" id="GO:0009295">
    <property type="term" value="C:nucleoid"/>
    <property type="evidence" value="ECO:0007669"/>
    <property type="project" value="UniProtKB-SubCell"/>
</dbReference>
<evidence type="ECO:0000256" key="5">
    <source>
        <dbReference type="PIRSR" id="PIRSR002096-1"/>
    </source>
</evidence>
<dbReference type="GO" id="GO:0032993">
    <property type="term" value="C:protein-DNA complex"/>
    <property type="evidence" value="ECO:0007669"/>
    <property type="project" value="TreeGrafter"/>
</dbReference>
<dbReference type="GO" id="GO:0003680">
    <property type="term" value="F:minor groove of adenine-thymine-rich DNA binding"/>
    <property type="evidence" value="ECO:0007669"/>
    <property type="project" value="TreeGrafter"/>
</dbReference>
<dbReference type="Pfam" id="PF22470">
    <property type="entry name" value="Histone_HNS_N"/>
    <property type="match status" value="1"/>
</dbReference>
<gene>
    <name evidence="7" type="ORF">F0M16_20945</name>
</gene>
<dbReference type="InterPro" id="IPR001801">
    <property type="entry name" value="Histone_HNS"/>
</dbReference>
<protein>
    <submittedName>
        <fullName evidence="7">H-NS histone family protein</fullName>
    </submittedName>
</protein>
<evidence type="ECO:0000256" key="2">
    <source>
        <dbReference type="ARBA" id="ARBA00010610"/>
    </source>
</evidence>
<dbReference type="SUPFAM" id="SSF81273">
    <property type="entry name" value="H-NS histone-like proteins"/>
    <property type="match status" value="2"/>
</dbReference>
<dbReference type="InterPro" id="IPR027454">
    <property type="entry name" value="Histone_HNS_N"/>
</dbReference>
<proteinExistence type="inferred from homology"/>
<evidence type="ECO:0000313" key="7">
    <source>
        <dbReference type="EMBL" id="KAA1252802.1"/>
    </source>
</evidence>
<dbReference type="GO" id="GO:0001217">
    <property type="term" value="F:DNA-binding transcription repressor activity"/>
    <property type="evidence" value="ECO:0007669"/>
    <property type="project" value="TreeGrafter"/>
</dbReference>
<dbReference type="Pfam" id="PF00816">
    <property type="entry name" value="Histone_HNS"/>
    <property type="match status" value="1"/>
</dbReference>
<accession>A0A5Q6PD54</accession>
<dbReference type="PIRSF" id="PIRSF002096">
    <property type="entry name" value="HnS"/>
    <property type="match status" value="1"/>
</dbReference>
<dbReference type="Gene3D" id="1.10.287.1050">
    <property type="entry name" value="H-NS histone-like proteins"/>
    <property type="match status" value="1"/>
</dbReference>